<feature type="site" description="Contributes to redox potential value" evidence="7">
    <location>
        <position position="31"/>
    </location>
</feature>
<dbReference type="Pfam" id="PF00085">
    <property type="entry name" value="Thioredoxin"/>
    <property type="match status" value="1"/>
</dbReference>
<evidence type="ECO:0000313" key="10">
    <source>
        <dbReference type="EMBL" id="RHG30924.1"/>
    </source>
</evidence>
<gene>
    <name evidence="10" type="ORF">DW264_01385</name>
</gene>
<dbReference type="Gene3D" id="3.40.30.10">
    <property type="entry name" value="Glutaredoxin"/>
    <property type="match status" value="1"/>
</dbReference>
<keyword evidence="4 8" id="KW-1015">Disulfide bond</keyword>
<evidence type="ECO:0000259" key="9">
    <source>
        <dbReference type="PROSITE" id="PS51352"/>
    </source>
</evidence>
<dbReference type="SUPFAM" id="SSF52833">
    <property type="entry name" value="Thioredoxin-like"/>
    <property type="match status" value="1"/>
</dbReference>
<dbReference type="PANTHER" id="PTHR45663:SF11">
    <property type="entry name" value="GEO12009P1"/>
    <property type="match status" value="1"/>
</dbReference>
<dbReference type="CDD" id="cd02947">
    <property type="entry name" value="TRX_family"/>
    <property type="match status" value="1"/>
</dbReference>
<feature type="disulfide bond" description="Redox-active" evidence="8">
    <location>
        <begin position="30"/>
        <end position="33"/>
    </location>
</feature>
<dbReference type="InterPro" id="IPR005746">
    <property type="entry name" value="Thioredoxin"/>
</dbReference>
<dbReference type="GO" id="GO:0045454">
    <property type="term" value="P:cell redox homeostasis"/>
    <property type="evidence" value="ECO:0007669"/>
    <property type="project" value="TreeGrafter"/>
</dbReference>
<feature type="site" description="Contributes to redox potential value" evidence="7">
    <location>
        <position position="32"/>
    </location>
</feature>
<dbReference type="GO" id="GO:0015035">
    <property type="term" value="F:protein-disulfide reductase activity"/>
    <property type="evidence" value="ECO:0007669"/>
    <property type="project" value="InterPro"/>
</dbReference>
<accession>A0A414T9S9</accession>
<dbReference type="PROSITE" id="PS51352">
    <property type="entry name" value="THIOREDOXIN_2"/>
    <property type="match status" value="1"/>
</dbReference>
<dbReference type="Proteomes" id="UP000284051">
    <property type="component" value="Unassembled WGS sequence"/>
</dbReference>
<proteinExistence type="inferred from homology"/>
<keyword evidence="2" id="KW-0813">Transport</keyword>
<evidence type="ECO:0000256" key="3">
    <source>
        <dbReference type="ARBA" id="ARBA00022982"/>
    </source>
</evidence>
<dbReference type="InterPro" id="IPR036249">
    <property type="entry name" value="Thioredoxin-like_sf"/>
</dbReference>
<evidence type="ECO:0000313" key="11">
    <source>
        <dbReference type="Proteomes" id="UP000284051"/>
    </source>
</evidence>
<dbReference type="RefSeq" id="WP_117921210.1">
    <property type="nucleotide sequence ID" value="NZ_QRID01000001.1"/>
</dbReference>
<comment type="caution">
    <text evidence="10">The sequence shown here is derived from an EMBL/GenBank/DDBJ whole genome shotgun (WGS) entry which is preliminary data.</text>
</comment>
<evidence type="ECO:0000256" key="5">
    <source>
        <dbReference type="ARBA" id="ARBA00023284"/>
    </source>
</evidence>
<evidence type="ECO:0000256" key="1">
    <source>
        <dbReference type="ARBA" id="ARBA00008987"/>
    </source>
</evidence>
<feature type="site" description="Deprotonates C-terminal active site Cys" evidence="7">
    <location>
        <position position="24"/>
    </location>
</feature>
<organism evidence="10 11">
    <name type="scientific">Roseburia intestinalis</name>
    <dbReference type="NCBI Taxonomy" id="166486"/>
    <lineage>
        <taxon>Bacteria</taxon>
        <taxon>Bacillati</taxon>
        <taxon>Bacillota</taxon>
        <taxon>Clostridia</taxon>
        <taxon>Lachnospirales</taxon>
        <taxon>Lachnospiraceae</taxon>
        <taxon>Roseburia</taxon>
    </lineage>
</organism>
<feature type="active site" description="Nucleophile" evidence="7">
    <location>
        <position position="33"/>
    </location>
</feature>
<evidence type="ECO:0000256" key="8">
    <source>
        <dbReference type="PIRSR" id="PIRSR000077-4"/>
    </source>
</evidence>
<dbReference type="AlphaFoldDB" id="A0A414T9S9"/>
<dbReference type="EMBL" id="QRID01000001">
    <property type="protein sequence ID" value="RHG30924.1"/>
    <property type="molecule type" value="Genomic_DNA"/>
</dbReference>
<protein>
    <recommendedName>
        <fullName evidence="6">Thioredoxin</fullName>
    </recommendedName>
</protein>
<keyword evidence="5 8" id="KW-0676">Redox-active center</keyword>
<reference evidence="10 11" key="1">
    <citation type="submission" date="2018-08" db="EMBL/GenBank/DDBJ databases">
        <title>A genome reference for cultivated species of the human gut microbiota.</title>
        <authorList>
            <person name="Zou Y."/>
            <person name="Xue W."/>
            <person name="Luo G."/>
        </authorList>
    </citation>
    <scope>NUCLEOTIDE SEQUENCE [LARGE SCALE GENOMIC DNA]</scope>
    <source>
        <strain evidence="10 11">AM22-21LB</strain>
    </source>
</reference>
<dbReference type="PIRSF" id="PIRSF000077">
    <property type="entry name" value="Thioredoxin"/>
    <property type="match status" value="1"/>
</dbReference>
<evidence type="ECO:0000256" key="6">
    <source>
        <dbReference type="PIRNR" id="PIRNR000077"/>
    </source>
</evidence>
<keyword evidence="3" id="KW-0249">Electron transport</keyword>
<feature type="active site" description="Nucleophile" evidence="7">
    <location>
        <position position="30"/>
    </location>
</feature>
<comment type="similarity">
    <text evidence="1 6">Belongs to the thioredoxin family.</text>
</comment>
<dbReference type="InterPro" id="IPR013766">
    <property type="entry name" value="Thioredoxin_domain"/>
</dbReference>
<evidence type="ECO:0000256" key="7">
    <source>
        <dbReference type="PIRSR" id="PIRSR000077-1"/>
    </source>
</evidence>
<dbReference type="PANTHER" id="PTHR45663">
    <property type="entry name" value="GEO12009P1"/>
    <property type="match status" value="1"/>
</dbReference>
<feature type="domain" description="Thioredoxin" evidence="9">
    <location>
        <begin position="1"/>
        <end position="106"/>
    </location>
</feature>
<name>A0A414T9S9_9FIRM</name>
<evidence type="ECO:0000256" key="2">
    <source>
        <dbReference type="ARBA" id="ARBA00022448"/>
    </source>
</evidence>
<sequence length="107" mass="11979">MAQRINKDNFEEKVLKNPLPVLVDFYSDSCIPCKQLSPVLGDIEDEREDTLSVYKVNVNYDMELAEKYDVMGVPALRLFVQGEVKAERAGAAGKADIEAWIDEALNA</sequence>
<dbReference type="GO" id="GO:0005829">
    <property type="term" value="C:cytosol"/>
    <property type="evidence" value="ECO:0007669"/>
    <property type="project" value="TreeGrafter"/>
</dbReference>
<evidence type="ECO:0000256" key="4">
    <source>
        <dbReference type="ARBA" id="ARBA00023157"/>
    </source>
</evidence>